<feature type="domain" description="Yip1" evidence="7">
    <location>
        <begin position="101"/>
        <end position="273"/>
    </location>
</feature>
<dbReference type="AlphaFoldDB" id="A0A8C6PF26"/>
<keyword evidence="9" id="KW-1185">Reference proteome</keyword>
<evidence type="ECO:0000313" key="9">
    <source>
        <dbReference type="Proteomes" id="UP000694548"/>
    </source>
</evidence>
<dbReference type="InterPro" id="IPR039765">
    <property type="entry name" value="Yip5/YIPF1/YIPF2"/>
</dbReference>
<dbReference type="GO" id="GO:0031267">
    <property type="term" value="F:small GTPase binding"/>
    <property type="evidence" value="ECO:0007669"/>
    <property type="project" value="InterPro"/>
</dbReference>
<accession>A0A8C6PF26</accession>
<sequence length="322" mass="36639">EHFLFPYIQLDFEEAANLMDANRDVVTISIGDEDLKAKRQGPAGGFPPDVADDDPLGSDDKTEVRLLAGQKKSAPFWTFEYYQAFFDVETHHVKERIIGSMLPWPGKNFIQVYLRKNPDLYGPFWICTTLVFACAISGNISTFLHKFGSSGYKYTPEFQKVTIAATAIFTYAWLVPLGLWGFLLWRNNKILNLVSYSFMEIICVYGYSLSVYIPAVVLWIIQVEWLRWCFMVVALCVSGSVLVTTFWPAVRDDNPRVTIAVIAIILLLNALLAVGCKLEENIVSDARIWSLISSSLCLCYVVFSYIYILKTYLFMSKVSYLH</sequence>
<evidence type="ECO:0000256" key="5">
    <source>
        <dbReference type="ARBA" id="ARBA00023136"/>
    </source>
</evidence>
<evidence type="ECO:0000256" key="2">
    <source>
        <dbReference type="ARBA" id="ARBA00010596"/>
    </source>
</evidence>
<comment type="subcellular location">
    <subcellularLocation>
        <location evidence="6">Golgi apparatus membrane</location>
        <topology evidence="6">Multi-pass membrane protein</topology>
    </subcellularLocation>
    <subcellularLocation>
        <location evidence="1">Golgi apparatus</location>
        <location evidence="1">cis-Golgi network membrane</location>
        <topology evidence="1">Multi-pass membrane protein</topology>
    </subcellularLocation>
</comment>
<keyword evidence="5 6" id="KW-0472">Membrane</keyword>
<dbReference type="GO" id="GO:0016192">
    <property type="term" value="P:vesicle-mediated transport"/>
    <property type="evidence" value="ECO:0007669"/>
    <property type="project" value="InterPro"/>
</dbReference>
<proteinExistence type="inferred from homology"/>
<dbReference type="GO" id="GO:0000139">
    <property type="term" value="C:Golgi membrane"/>
    <property type="evidence" value="ECO:0007669"/>
    <property type="project" value="UniProtKB-SubCell"/>
</dbReference>
<feature type="transmembrane region" description="Helical" evidence="6">
    <location>
        <begin position="120"/>
        <end position="140"/>
    </location>
</feature>
<comment type="similarity">
    <text evidence="2 6">Belongs to the YIP1 family.</text>
</comment>
<dbReference type="PANTHER" id="PTHR12822:SF4">
    <property type="entry name" value="PROTEIN YIPF1"/>
    <property type="match status" value="1"/>
</dbReference>
<feature type="transmembrane region" description="Helical" evidence="6">
    <location>
        <begin position="228"/>
        <end position="250"/>
    </location>
</feature>
<evidence type="ECO:0000313" key="8">
    <source>
        <dbReference type="Ensembl" id="ENSNFUP00015043013.1"/>
    </source>
</evidence>
<feature type="transmembrane region" description="Helical" evidence="6">
    <location>
        <begin position="256"/>
        <end position="276"/>
    </location>
</feature>
<reference evidence="8" key="1">
    <citation type="submission" date="2014-08" db="EMBL/GenBank/DDBJ databases">
        <authorList>
            <person name="Senf B."/>
            <person name="Petzold A."/>
            <person name="Downie B.R."/>
            <person name="Koch P."/>
            <person name="Platzer M."/>
        </authorList>
    </citation>
    <scope>NUCLEOTIDE SEQUENCE [LARGE SCALE GENOMIC DNA]</scope>
    <source>
        <strain evidence="8">GRZ</strain>
    </source>
</reference>
<protein>
    <recommendedName>
        <fullName evidence="6">Protein YIPF</fullName>
    </recommendedName>
</protein>
<evidence type="ECO:0000256" key="4">
    <source>
        <dbReference type="ARBA" id="ARBA00022989"/>
    </source>
</evidence>
<organism evidence="8 9">
    <name type="scientific">Nothobranchius furzeri</name>
    <name type="common">Turquoise killifish</name>
    <dbReference type="NCBI Taxonomy" id="105023"/>
    <lineage>
        <taxon>Eukaryota</taxon>
        <taxon>Metazoa</taxon>
        <taxon>Chordata</taxon>
        <taxon>Craniata</taxon>
        <taxon>Vertebrata</taxon>
        <taxon>Euteleostomi</taxon>
        <taxon>Actinopterygii</taxon>
        <taxon>Neopterygii</taxon>
        <taxon>Teleostei</taxon>
        <taxon>Neoteleostei</taxon>
        <taxon>Acanthomorphata</taxon>
        <taxon>Ovalentaria</taxon>
        <taxon>Atherinomorphae</taxon>
        <taxon>Cyprinodontiformes</taxon>
        <taxon>Nothobranchiidae</taxon>
        <taxon>Nothobranchius</taxon>
    </lineage>
</organism>
<reference evidence="8" key="2">
    <citation type="submission" date="2025-08" db="UniProtKB">
        <authorList>
            <consortium name="Ensembl"/>
        </authorList>
    </citation>
    <scope>IDENTIFICATION</scope>
</reference>
<keyword evidence="4 6" id="KW-1133">Transmembrane helix</keyword>
<dbReference type="Pfam" id="PF04893">
    <property type="entry name" value="Yip1"/>
    <property type="match status" value="1"/>
</dbReference>
<evidence type="ECO:0000256" key="6">
    <source>
        <dbReference type="RuleBase" id="RU361264"/>
    </source>
</evidence>
<dbReference type="PANTHER" id="PTHR12822">
    <property type="entry name" value="PROTEIN YIPF"/>
    <property type="match status" value="1"/>
</dbReference>
<dbReference type="GeneTree" id="ENSGT00390000010157"/>
<evidence type="ECO:0000256" key="3">
    <source>
        <dbReference type="ARBA" id="ARBA00022692"/>
    </source>
</evidence>
<evidence type="ECO:0000256" key="1">
    <source>
        <dbReference type="ARBA" id="ARBA00004257"/>
    </source>
</evidence>
<comment type="caution">
    <text evidence="6">Lacks conserved residue(s) required for the propagation of feature annotation.</text>
</comment>
<feature type="transmembrane region" description="Helical" evidence="6">
    <location>
        <begin position="197"/>
        <end position="221"/>
    </location>
</feature>
<name>A0A8C6PF26_NOTFU</name>
<dbReference type="Proteomes" id="UP000694548">
    <property type="component" value="Chromosome sgr09"/>
</dbReference>
<feature type="transmembrane region" description="Helical" evidence="6">
    <location>
        <begin position="288"/>
        <end position="308"/>
    </location>
</feature>
<feature type="transmembrane region" description="Helical" evidence="6">
    <location>
        <begin position="161"/>
        <end position="185"/>
    </location>
</feature>
<dbReference type="Ensembl" id="ENSNFUT00015044904.1">
    <property type="protein sequence ID" value="ENSNFUP00015043013.1"/>
    <property type="gene ID" value="ENSNFUG00015020538.1"/>
</dbReference>
<keyword evidence="3 6" id="KW-0812">Transmembrane</keyword>
<evidence type="ECO:0000259" key="7">
    <source>
        <dbReference type="Pfam" id="PF04893"/>
    </source>
</evidence>
<gene>
    <name evidence="8" type="primary">YIPF1</name>
    <name evidence="8" type="synonym">yipf1</name>
</gene>
<reference evidence="8" key="3">
    <citation type="submission" date="2025-09" db="UniProtKB">
        <authorList>
            <consortium name="Ensembl"/>
        </authorList>
    </citation>
    <scope>IDENTIFICATION</scope>
</reference>
<dbReference type="InterPro" id="IPR006977">
    <property type="entry name" value="Yip1_dom"/>
</dbReference>